<reference evidence="4 5" key="1">
    <citation type="submission" date="2018-09" db="EMBL/GenBank/DDBJ databases">
        <authorList>
            <consortium name="Pathogen Informatics"/>
        </authorList>
    </citation>
    <scope>NUCLEOTIDE SEQUENCE [LARGE SCALE GENOMIC DNA]</scope>
    <source>
        <strain evidence="4 5">OH-22767</strain>
    </source>
</reference>
<keyword evidence="5" id="KW-1185">Reference proteome</keyword>
<feature type="transmembrane region" description="Helical" evidence="2">
    <location>
        <begin position="6"/>
        <end position="30"/>
    </location>
</feature>
<evidence type="ECO:0000313" key="4">
    <source>
        <dbReference type="EMBL" id="SZD72882.1"/>
    </source>
</evidence>
<evidence type="ECO:0000259" key="3">
    <source>
        <dbReference type="Pfam" id="PF02397"/>
    </source>
</evidence>
<protein>
    <submittedName>
        <fullName evidence="4">Colanic biosynthesis UDP-glucose lipid carrier transferase</fullName>
    </submittedName>
</protein>
<dbReference type="Pfam" id="PF02397">
    <property type="entry name" value="Bac_transf"/>
    <property type="match status" value="1"/>
</dbReference>
<proteinExistence type="inferred from homology"/>
<keyword evidence="2" id="KW-0812">Transmembrane</keyword>
<dbReference type="GO" id="GO:0016780">
    <property type="term" value="F:phosphotransferase activity, for other substituted phosphate groups"/>
    <property type="evidence" value="ECO:0007669"/>
    <property type="project" value="TreeGrafter"/>
</dbReference>
<dbReference type="AlphaFoldDB" id="A0A383TYZ3"/>
<dbReference type="PANTHER" id="PTHR30576:SF20">
    <property type="entry name" value="QUINOVOSAMINEPHOSPHOTRANSFERAE-RELATED"/>
    <property type="match status" value="1"/>
</dbReference>
<keyword evidence="2" id="KW-0472">Membrane</keyword>
<gene>
    <name evidence="4" type="primary">wcaJ_2</name>
    <name evidence="4" type="ORF">SAMEA104719789_00997</name>
</gene>
<dbReference type="EMBL" id="UNSC01000004">
    <property type="protein sequence ID" value="SZD72882.1"/>
    <property type="molecule type" value="Genomic_DNA"/>
</dbReference>
<accession>A0A383TYZ3</accession>
<keyword evidence="4" id="KW-0808">Transferase</keyword>
<organism evidence="4 5">
    <name type="scientific">Candidatus Ornithobacterium hominis</name>
    <dbReference type="NCBI Taxonomy" id="2497989"/>
    <lineage>
        <taxon>Bacteria</taxon>
        <taxon>Pseudomonadati</taxon>
        <taxon>Bacteroidota</taxon>
        <taxon>Flavobacteriia</taxon>
        <taxon>Flavobacteriales</taxon>
        <taxon>Weeksellaceae</taxon>
        <taxon>Ornithobacterium</taxon>
    </lineage>
</organism>
<dbReference type="OrthoDB" id="9808602at2"/>
<feature type="domain" description="Bacterial sugar transferase" evidence="3">
    <location>
        <begin position="4"/>
        <end position="189"/>
    </location>
</feature>
<dbReference type="PANTHER" id="PTHR30576">
    <property type="entry name" value="COLANIC BIOSYNTHESIS UDP-GLUCOSE LIPID CARRIER TRANSFERASE"/>
    <property type="match status" value="1"/>
</dbReference>
<dbReference type="Proteomes" id="UP000262142">
    <property type="component" value="Unassembled WGS sequence"/>
</dbReference>
<sequence>MGLKPIFDYTLASILLVVFAFPMLLMWLIASWDTGQNGFFIHTRIGKNAKPFKMFKIRTLKGDYTDSITTEKTHQLTKSGRFFTRYKLDELPQILNILNGTMSFVGPRPDVAGYADELEGEDRIILSVKPGITGPAQLKYRNEREILNKQSDPKKFNDEVLWRDKVEINKAYVRNQNFMKDLKILWNTVF</sequence>
<evidence type="ECO:0000313" key="5">
    <source>
        <dbReference type="Proteomes" id="UP000262142"/>
    </source>
</evidence>
<evidence type="ECO:0000256" key="1">
    <source>
        <dbReference type="ARBA" id="ARBA00006464"/>
    </source>
</evidence>
<name>A0A383TYZ3_9FLAO</name>
<comment type="similarity">
    <text evidence="1">Belongs to the bacterial sugar transferase family.</text>
</comment>
<evidence type="ECO:0000256" key="2">
    <source>
        <dbReference type="SAM" id="Phobius"/>
    </source>
</evidence>
<dbReference type="InterPro" id="IPR003362">
    <property type="entry name" value="Bact_transf"/>
</dbReference>
<keyword evidence="2" id="KW-1133">Transmembrane helix</keyword>
<dbReference type="RefSeq" id="WP_119059337.1">
    <property type="nucleotide sequence ID" value="NZ_UNSC01000004.1"/>
</dbReference>